<dbReference type="InterPro" id="IPR028939">
    <property type="entry name" value="P5C_Rdtase_cat_N"/>
</dbReference>
<reference evidence="7" key="2">
    <citation type="submission" date="2023-07" db="EMBL/GenBank/DDBJ databases">
        <authorList>
            <person name="Shen H."/>
        </authorList>
    </citation>
    <scope>NUCLEOTIDE SEQUENCE</scope>
    <source>
        <strain evidence="7">TNR-22</strain>
    </source>
</reference>
<comment type="subcellular location">
    <subcellularLocation>
        <location evidence="4">Cytoplasm</location>
    </subcellularLocation>
</comment>
<evidence type="ECO:0000259" key="6">
    <source>
        <dbReference type="Pfam" id="PF14748"/>
    </source>
</evidence>
<evidence type="ECO:0000259" key="5">
    <source>
        <dbReference type="Pfam" id="PF03807"/>
    </source>
</evidence>
<sequence length="270" mass="27943">MSLRIGVIGGGGWLAGALLRPALAKGIIDPAALILSSRKGAVSGFEAWPAIAVTSDNQTLADGSDVVILSVRPGDLDQLTLDLRGKLIISVMAGIPAADLATRYSSDRVIRSMPNACAEWQQGFTPWFATEAVTGSDRDIATRFFAASGKTIEIPREEDLDYFTALTGSGASMPALMADAMIGDAIARGIAPEIAEMAVRQLMLGAGTTIALGAAKPGAIVREFYDYGGTTAAGLKAMMDGGLPQAVVDGLKAATDRARAYAIRQSAPDA</sequence>
<accession>A0ABT8YP65</accession>
<evidence type="ECO:0000313" key="8">
    <source>
        <dbReference type="Proteomes" id="UP001174932"/>
    </source>
</evidence>
<comment type="function">
    <text evidence="4">Catalyzes the reduction of 1-pyrroline-5-carboxylate (PCA) to L-proline.</text>
</comment>
<dbReference type="Proteomes" id="UP001174932">
    <property type="component" value="Unassembled WGS sequence"/>
</dbReference>
<keyword evidence="4" id="KW-0028">Amino-acid biosynthesis</keyword>
<dbReference type="InterPro" id="IPR029036">
    <property type="entry name" value="P5CR_dimer"/>
</dbReference>
<dbReference type="PANTHER" id="PTHR11645:SF0">
    <property type="entry name" value="PYRROLINE-5-CARBOXYLATE REDUCTASE 3"/>
    <property type="match status" value="1"/>
</dbReference>
<keyword evidence="2 4" id="KW-0521">NADP</keyword>
<evidence type="ECO:0000256" key="1">
    <source>
        <dbReference type="ARBA" id="ARBA00005525"/>
    </source>
</evidence>
<name>A0ABT8YP65_9HYPH</name>
<keyword evidence="4" id="KW-0641">Proline biosynthesis</keyword>
<feature type="domain" description="Pyrroline-5-carboxylate reductase dimerisation" evidence="6">
    <location>
        <begin position="157"/>
        <end position="259"/>
    </location>
</feature>
<dbReference type="SUPFAM" id="SSF51735">
    <property type="entry name" value="NAD(P)-binding Rossmann-fold domains"/>
    <property type="match status" value="1"/>
</dbReference>
<dbReference type="EMBL" id="JAUOZU010000012">
    <property type="protein sequence ID" value="MDO6965506.1"/>
    <property type="molecule type" value="Genomic_DNA"/>
</dbReference>
<dbReference type="InterPro" id="IPR036291">
    <property type="entry name" value="NAD(P)-bd_dom_sf"/>
</dbReference>
<reference evidence="7" key="1">
    <citation type="journal article" date="2015" name="Int. J. Syst. Evol. Microbiol.">
        <title>Rhizobium alvei sp. nov., isolated from a freshwater river.</title>
        <authorList>
            <person name="Sheu S.Y."/>
            <person name="Huang H.W."/>
            <person name="Young C.C."/>
            <person name="Chen W.M."/>
        </authorList>
    </citation>
    <scope>NUCLEOTIDE SEQUENCE</scope>
    <source>
        <strain evidence="7">TNR-22</strain>
    </source>
</reference>
<gene>
    <name evidence="4" type="primary">proC</name>
    <name evidence="7" type="ORF">Q4481_16185</name>
</gene>
<keyword evidence="3 4" id="KW-0560">Oxidoreductase</keyword>
<keyword evidence="4" id="KW-0963">Cytoplasm</keyword>
<proteinExistence type="inferred from homology"/>
<dbReference type="Gene3D" id="3.40.50.720">
    <property type="entry name" value="NAD(P)-binding Rossmann-like Domain"/>
    <property type="match status" value="1"/>
</dbReference>
<evidence type="ECO:0000256" key="4">
    <source>
        <dbReference type="HAMAP-Rule" id="MF_01925"/>
    </source>
</evidence>
<evidence type="ECO:0000313" key="7">
    <source>
        <dbReference type="EMBL" id="MDO6965506.1"/>
    </source>
</evidence>
<evidence type="ECO:0000256" key="2">
    <source>
        <dbReference type="ARBA" id="ARBA00022857"/>
    </source>
</evidence>
<comment type="catalytic activity">
    <reaction evidence="4">
        <text>L-proline + NADP(+) = (S)-1-pyrroline-5-carboxylate + NADPH + 2 H(+)</text>
        <dbReference type="Rhea" id="RHEA:14109"/>
        <dbReference type="ChEBI" id="CHEBI:15378"/>
        <dbReference type="ChEBI" id="CHEBI:17388"/>
        <dbReference type="ChEBI" id="CHEBI:57783"/>
        <dbReference type="ChEBI" id="CHEBI:58349"/>
        <dbReference type="ChEBI" id="CHEBI:60039"/>
        <dbReference type="EC" id="1.5.1.2"/>
    </reaction>
</comment>
<feature type="domain" description="Pyrroline-5-carboxylate reductase catalytic N-terminal" evidence="5">
    <location>
        <begin position="4"/>
        <end position="94"/>
    </location>
</feature>
<evidence type="ECO:0000256" key="3">
    <source>
        <dbReference type="ARBA" id="ARBA00023002"/>
    </source>
</evidence>
<comment type="catalytic activity">
    <reaction evidence="4">
        <text>L-proline + NAD(+) = (S)-1-pyrroline-5-carboxylate + NADH + 2 H(+)</text>
        <dbReference type="Rhea" id="RHEA:14105"/>
        <dbReference type="ChEBI" id="CHEBI:15378"/>
        <dbReference type="ChEBI" id="CHEBI:17388"/>
        <dbReference type="ChEBI" id="CHEBI:57540"/>
        <dbReference type="ChEBI" id="CHEBI:57945"/>
        <dbReference type="ChEBI" id="CHEBI:60039"/>
        <dbReference type="EC" id="1.5.1.2"/>
    </reaction>
</comment>
<dbReference type="Pfam" id="PF03807">
    <property type="entry name" value="F420_oxidored"/>
    <property type="match status" value="1"/>
</dbReference>
<comment type="similarity">
    <text evidence="1 4">Belongs to the pyrroline-5-carboxylate reductase family.</text>
</comment>
<dbReference type="PANTHER" id="PTHR11645">
    <property type="entry name" value="PYRROLINE-5-CARBOXYLATE REDUCTASE"/>
    <property type="match status" value="1"/>
</dbReference>
<organism evidence="7 8">
    <name type="scientific">Rhizobium alvei</name>
    <dbReference type="NCBI Taxonomy" id="1132659"/>
    <lineage>
        <taxon>Bacteria</taxon>
        <taxon>Pseudomonadati</taxon>
        <taxon>Pseudomonadota</taxon>
        <taxon>Alphaproteobacteria</taxon>
        <taxon>Hyphomicrobiales</taxon>
        <taxon>Rhizobiaceae</taxon>
        <taxon>Rhizobium/Agrobacterium group</taxon>
        <taxon>Rhizobium</taxon>
    </lineage>
</organism>
<dbReference type="Gene3D" id="1.10.3730.10">
    <property type="entry name" value="ProC C-terminal domain-like"/>
    <property type="match status" value="1"/>
</dbReference>
<dbReference type="HAMAP" id="MF_01925">
    <property type="entry name" value="P5C_reductase"/>
    <property type="match status" value="1"/>
</dbReference>
<dbReference type="EC" id="1.5.1.2" evidence="4"/>
<dbReference type="PIRSF" id="PIRSF000193">
    <property type="entry name" value="Pyrrol-5-carb_rd"/>
    <property type="match status" value="1"/>
</dbReference>
<dbReference type="Pfam" id="PF14748">
    <property type="entry name" value="P5CR_dimer"/>
    <property type="match status" value="1"/>
</dbReference>
<comment type="caution">
    <text evidence="7">The sequence shown here is derived from an EMBL/GenBank/DDBJ whole genome shotgun (WGS) entry which is preliminary data.</text>
</comment>
<dbReference type="RefSeq" id="WP_304377441.1">
    <property type="nucleotide sequence ID" value="NZ_JAUOZU010000012.1"/>
</dbReference>
<dbReference type="SUPFAM" id="SSF48179">
    <property type="entry name" value="6-phosphogluconate dehydrogenase C-terminal domain-like"/>
    <property type="match status" value="1"/>
</dbReference>
<keyword evidence="8" id="KW-1185">Reference proteome</keyword>
<dbReference type="InterPro" id="IPR000304">
    <property type="entry name" value="Pyrroline-COOH_reductase"/>
</dbReference>
<comment type="pathway">
    <text evidence="4">Amino-acid biosynthesis; L-proline biosynthesis; L-proline from L-glutamate 5-semialdehyde: step 1/1.</text>
</comment>
<protein>
    <recommendedName>
        <fullName evidence="4">Pyrroline-5-carboxylate reductase</fullName>
        <shortName evidence="4">P5C reductase</shortName>
        <shortName evidence="4">P5CR</shortName>
        <ecNumber evidence="4">1.5.1.2</ecNumber>
    </recommendedName>
    <alternativeName>
        <fullName evidence="4">PCA reductase</fullName>
    </alternativeName>
</protein>
<dbReference type="InterPro" id="IPR008927">
    <property type="entry name" value="6-PGluconate_DH-like_C_sf"/>
</dbReference>